<dbReference type="AlphaFoldDB" id="A0A921MU02"/>
<feature type="non-terminal residue" evidence="1">
    <location>
        <position position="321"/>
    </location>
</feature>
<evidence type="ECO:0000313" key="2">
    <source>
        <dbReference type="Proteomes" id="UP000757103"/>
    </source>
</evidence>
<name>A0A921MU02_9BACT</name>
<reference evidence="1" key="2">
    <citation type="submission" date="2021-09" db="EMBL/GenBank/DDBJ databases">
        <authorList>
            <person name="Gilroy R."/>
        </authorList>
    </citation>
    <scope>NUCLEOTIDE SEQUENCE</scope>
    <source>
        <strain evidence="1">CHK121-7720</strain>
    </source>
</reference>
<dbReference type="Gene3D" id="3.30.70.1320">
    <property type="entry name" value="Multidrug efflux transporter AcrB pore domain like"/>
    <property type="match status" value="1"/>
</dbReference>
<organism evidence="1 2">
    <name type="scientific">Barnesiella viscericola</name>
    <dbReference type="NCBI Taxonomy" id="397865"/>
    <lineage>
        <taxon>Bacteria</taxon>
        <taxon>Pseudomonadati</taxon>
        <taxon>Bacteroidota</taxon>
        <taxon>Bacteroidia</taxon>
        <taxon>Bacteroidales</taxon>
        <taxon>Barnesiellaceae</taxon>
        <taxon>Barnesiella</taxon>
    </lineage>
</organism>
<dbReference type="Gene3D" id="1.20.1640.10">
    <property type="entry name" value="Multidrug efflux transporter AcrB transmembrane domain"/>
    <property type="match status" value="1"/>
</dbReference>
<dbReference type="SUPFAM" id="SSF82714">
    <property type="entry name" value="Multidrug efflux transporter AcrB TolC docking domain, DN and DC subdomains"/>
    <property type="match status" value="1"/>
</dbReference>
<dbReference type="EMBL" id="DYUD01000030">
    <property type="protein sequence ID" value="HJG90079.1"/>
    <property type="molecule type" value="Genomic_DNA"/>
</dbReference>
<dbReference type="SUPFAM" id="SSF82693">
    <property type="entry name" value="Multidrug efflux transporter AcrB pore domain, PN1, PN2, PC1 and PC2 subdomains"/>
    <property type="match status" value="2"/>
</dbReference>
<dbReference type="Gene3D" id="3.30.70.1430">
    <property type="entry name" value="Multidrug efflux transporter AcrB pore domain"/>
    <property type="match status" value="1"/>
</dbReference>
<dbReference type="GO" id="GO:0005886">
    <property type="term" value="C:plasma membrane"/>
    <property type="evidence" value="ECO:0007669"/>
    <property type="project" value="TreeGrafter"/>
</dbReference>
<dbReference type="InterPro" id="IPR027463">
    <property type="entry name" value="AcrB_DN_DC_subdom"/>
</dbReference>
<reference evidence="1" key="1">
    <citation type="journal article" date="2021" name="PeerJ">
        <title>Extensive microbial diversity within the chicken gut microbiome revealed by metagenomics and culture.</title>
        <authorList>
            <person name="Gilroy R."/>
            <person name="Ravi A."/>
            <person name="Getino M."/>
            <person name="Pursley I."/>
            <person name="Horton D.L."/>
            <person name="Alikhan N.F."/>
            <person name="Baker D."/>
            <person name="Gharbi K."/>
            <person name="Hall N."/>
            <person name="Watson M."/>
            <person name="Adriaenssens E.M."/>
            <person name="Foster-Nyarko E."/>
            <person name="Jarju S."/>
            <person name="Secka A."/>
            <person name="Antonio M."/>
            <person name="Oren A."/>
            <person name="Chaudhuri R.R."/>
            <person name="La Ragione R."/>
            <person name="Hildebrand F."/>
            <person name="Pallen M.J."/>
        </authorList>
    </citation>
    <scope>NUCLEOTIDE SEQUENCE</scope>
    <source>
        <strain evidence="1">CHK121-7720</strain>
    </source>
</reference>
<dbReference type="InterPro" id="IPR001036">
    <property type="entry name" value="Acrflvin-R"/>
</dbReference>
<dbReference type="GO" id="GO:0042910">
    <property type="term" value="F:xenobiotic transmembrane transporter activity"/>
    <property type="evidence" value="ECO:0007669"/>
    <property type="project" value="TreeGrafter"/>
</dbReference>
<dbReference type="Pfam" id="PF00873">
    <property type="entry name" value="ACR_tran"/>
    <property type="match status" value="1"/>
</dbReference>
<gene>
    <name evidence="1" type="ORF">K8U91_11495</name>
</gene>
<dbReference type="Proteomes" id="UP000757103">
    <property type="component" value="Unassembled WGS sequence"/>
</dbReference>
<dbReference type="PANTHER" id="PTHR32063:SF18">
    <property type="entry name" value="CATION EFFLUX SYSTEM PROTEIN"/>
    <property type="match status" value="1"/>
</dbReference>
<comment type="caution">
    <text evidence="1">The sequence shown here is derived from an EMBL/GenBank/DDBJ whole genome shotgun (WGS) entry which is preliminary data.</text>
</comment>
<protein>
    <submittedName>
        <fullName evidence="1">Efflux RND transporter permease subunit</fullName>
    </submittedName>
</protein>
<dbReference type="PRINTS" id="PR00702">
    <property type="entry name" value="ACRIFLAVINRP"/>
</dbReference>
<accession>A0A921MU02</accession>
<evidence type="ECO:0000313" key="1">
    <source>
        <dbReference type="EMBL" id="HJG90079.1"/>
    </source>
</evidence>
<proteinExistence type="predicted"/>
<sequence length="321" mass="35854">MQRPVLFWSLMVAILIAGVLSFVQMPKLEDPAVSAKQAMVVVSWPGASAHEMELQVAQLMEDELRALPNVKKVKTECQNSAALFTVEFQMTVLNRDLEQHFDLLRRKVNDAASRLPQGCYEPIVIDDMMDVYGIFYALTADGYDYPEMYRYARYLQRELLDVKGVKRINIVGNRDEVINIIVSKEQIARNGIIPTQIMSALQSAGKTVNAGRYGIDGERIALYVDSSVKDEEDIRNLQIQTLDGKMLRIGDVARVERGYASPQRNGFFVDGKPALAICIAMESSAIVPDVGRAVDARLAEAMKNLPAGFSTDKIFFQPDKV</sequence>
<dbReference type="Gene3D" id="3.30.2090.10">
    <property type="entry name" value="Multidrug efflux transporter AcrB TolC docking domain, DN and DC subdomains"/>
    <property type="match status" value="1"/>
</dbReference>
<dbReference type="PANTHER" id="PTHR32063">
    <property type="match status" value="1"/>
</dbReference>
<dbReference type="RefSeq" id="WP_273307115.1">
    <property type="nucleotide sequence ID" value="NZ_DYUD01000030.1"/>
</dbReference>